<reference evidence="19 20" key="1">
    <citation type="submission" date="2020-08" db="EMBL/GenBank/DDBJ databases">
        <title>Aphidius gifuensis genome sequencing and assembly.</title>
        <authorList>
            <person name="Du Z."/>
        </authorList>
    </citation>
    <scope>NUCLEOTIDE SEQUENCE [LARGE SCALE GENOMIC DNA]</scope>
    <source>
        <strain evidence="19">YNYX2018</strain>
        <tissue evidence="19">Adults</tissue>
    </source>
</reference>
<keyword evidence="16" id="KW-0732">Signal</keyword>
<evidence type="ECO:0000256" key="7">
    <source>
        <dbReference type="ARBA" id="ARBA00022723"/>
    </source>
</evidence>
<comment type="cofactor">
    <cofactor evidence="2">
        <name>Ca(2+)</name>
        <dbReference type="ChEBI" id="CHEBI:29108"/>
    </cofactor>
</comment>
<evidence type="ECO:0000256" key="3">
    <source>
        <dbReference type="ARBA" id="ARBA00001923"/>
    </source>
</evidence>
<dbReference type="SUPFAM" id="SSF51445">
    <property type="entry name" value="(Trans)glycosidases"/>
    <property type="match status" value="1"/>
</dbReference>
<gene>
    <name evidence="19" type="ORF">HCN44_005071</name>
</gene>
<evidence type="ECO:0000259" key="17">
    <source>
        <dbReference type="SMART" id="SM00632"/>
    </source>
</evidence>
<evidence type="ECO:0000313" key="19">
    <source>
        <dbReference type="EMBL" id="KAF7992727.1"/>
    </source>
</evidence>
<evidence type="ECO:0000256" key="4">
    <source>
        <dbReference type="ARBA" id="ARBA00008061"/>
    </source>
</evidence>
<keyword evidence="7" id="KW-0479">Metal-binding</keyword>
<evidence type="ECO:0000256" key="2">
    <source>
        <dbReference type="ARBA" id="ARBA00001913"/>
    </source>
</evidence>
<dbReference type="SUPFAM" id="SSF51011">
    <property type="entry name" value="Glycosyl hydrolase domain"/>
    <property type="match status" value="1"/>
</dbReference>
<evidence type="ECO:0000256" key="13">
    <source>
        <dbReference type="ARBA" id="ARBA00023295"/>
    </source>
</evidence>
<accession>A0A834XUH1</accession>
<comment type="catalytic activity">
    <reaction evidence="1 15">
        <text>Endohydrolysis of (1-&gt;4)-alpha-D-glucosidic linkages in polysaccharides containing three or more (1-&gt;4)-alpha-linked D-glucose units.</text>
        <dbReference type="EC" id="3.2.1.1"/>
    </reaction>
</comment>
<dbReference type="CDD" id="cd11317">
    <property type="entry name" value="AmyAc_bac_euk_AmyA"/>
    <property type="match status" value="1"/>
</dbReference>
<dbReference type="Pfam" id="PF00128">
    <property type="entry name" value="Alpha-amylase"/>
    <property type="match status" value="1"/>
</dbReference>
<evidence type="ECO:0000256" key="8">
    <source>
        <dbReference type="ARBA" id="ARBA00022801"/>
    </source>
</evidence>
<dbReference type="GO" id="GO:0004556">
    <property type="term" value="F:alpha-amylase activity"/>
    <property type="evidence" value="ECO:0007669"/>
    <property type="project" value="UniProtKB-UniRule"/>
</dbReference>
<feature type="signal peptide" evidence="16">
    <location>
        <begin position="1"/>
        <end position="20"/>
    </location>
</feature>
<evidence type="ECO:0000256" key="15">
    <source>
        <dbReference type="RuleBase" id="RU361134"/>
    </source>
</evidence>
<dbReference type="InterPro" id="IPR017853">
    <property type="entry name" value="GH"/>
</dbReference>
<dbReference type="Gene3D" id="2.60.40.1180">
    <property type="entry name" value="Golgi alpha-mannosidase II"/>
    <property type="match status" value="1"/>
</dbReference>
<dbReference type="PANTHER" id="PTHR43447">
    <property type="entry name" value="ALPHA-AMYLASE"/>
    <property type="match status" value="1"/>
</dbReference>
<dbReference type="EC" id="3.2.1.1" evidence="6 15"/>
<comment type="caution">
    <text evidence="19">The sequence shown here is derived from an EMBL/GenBank/DDBJ whole genome shotgun (WGS) entry which is preliminary data.</text>
</comment>
<dbReference type="SMART" id="SM00632">
    <property type="entry name" value="Aamy_C"/>
    <property type="match status" value="1"/>
</dbReference>
<dbReference type="SMART" id="SM00642">
    <property type="entry name" value="Aamy"/>
    <property type="match status" value="1"/>
</dbReference>
<sequence>MAWSVFSLICFCSVTSIAFGVDTYKNPHFLPEHDTIVHLFEWKWNDIAEECENFLGPKGFGGIQISPVQENVIISTRPWWERYQPISYKFITRSGSEDELKNMLKRCNKAGVRIYVDIILNHMCADQEGDAIGVGGSHADPASRNYYEVPFDKSDFNELCTVTAYNDPVQVRNCELFGLHDLNQGVENVRYKIVGFMNALIDIGVAGFRVDAAKHMWPADLEIIYSRLDNLSIAHGFEKNSRPFIYHEVVDGGSISVTEYNGLGVITEFKYSTNLYDGIKGLNPLKWFANIGEEWGLMKNSDALVFVDNHDTQRSGYLAKSLTHKESKLYKMAVAFMLAHTYGLPQIMSSFSFDSPNQGPPADSQDNIISPVFKEDGSCDDGWICEHRWRQIYNMVNFRNIVNNSTITEWWDNWNSQVAFSRGNAGFIAINSDSYDLKTDIHTQLPAGTYCDIISGYKKNNTCTGKTVVVNSTGWAYVELLLNDEDGVLAIHKNEMLKID</sequence>
<evidence type="ECO:0000256" key="16">
    <source>
        <dbReference type="SAM" id="SignalP"/>
    </source>
</evidence>
<feature type="chain" id="PRO_5032458078" description="Alpha-amylase" evidence="16">
    <location>
        <begin position="21"/>
        <end position="500"/>
    </location>
</feature>
<feature type="domain" description="Alpha-amylase C-terminal" evidence="17">
    <location>
        <begin position="408"/>
        <end position="496"/>
    </location>
</feature>
<feature type="domain" description="Glycosyl hydrolase family 13 catalytic" evidence="18">
    <location>
        <begin position="34"/>
        <end position="399"/>
    </location>
</feature>
<evidence type="ECO:0000259" key="18">
    <source>
        <dbReference type="SMART" id="SM00642"/>
    </source>
</evidence>
<evidence type="ECO:0000256" key="10">
    <source>
        <dbReference type="ARBA" id="ARBA00023157"/>
    </source>
</evidence>
<dbReference type="InterPro" id="IPR006048">
    <property type="entry name" value="A-amylase/branching_C"/>
</dbReference>
<dbReference type="AlphaFoldDB" id="A0A834XUH1"/>
<keyword evidence="8 15" id="KW-0378">Hydrolase</keyword>
<name>A0A834XUH1_APHGI</name>
<dbReference type="InterPro" id="IPR013780">
    <property type="entry name" value="Glyco_hydro_b"/>
</dbReference>
<comment type="subunit">
    <text evidence="5">Monomer.</text>
</comment>
<keyword evidence="12 15" id="KW-0119">Carbohydrate metabolism</keyword>
<organism evidence="19 20">
    <name type="scientific">Aphidius gifuensis</name>
    <name type="common">Parasitoid wasp</name>
    <dbReference type="NCBI Taxonomy" id="684658"/>
    <lineage>
        <taxon>Eukaryota</taxon>
        <taxon>Metazoa</taxon>
        <taxon>Ecdysozoa</taxon>
        <taxon>Arthropoda</taxon>
        <taxon>Hexapoda</taxon>
        <taxon>Insecta</taxon>
        <taxon>Pterygota</taxon>
        <taxon>Neoptera</taxon>
        <taxon>Endopterygota</taxon>
        <taxon>Hymenoptera</taxon>
        <taxon>Apocrita</taxon>
        <taxon>Ichneumonoidea</taxon>
        <taxon>Braconidae</taxon>
        <taxon>Aphidiinae</taxon>
        <taxon>Aphidius</taxon>
    </lineage>
</organism>
<dbReference type="PRINTS" id="PR00110">
    <property type="entry name" value="ALPHAAMYLASE"/>
</dbReference>
<dbReference type="InterPro" id="IPR031319">
    <property type="entry name" value="A-amylase_C"/>
</dbReference>
<evidence type="ECO:0000256" key="5">
    <source>
        <dbReference type="ARBA" id="ARBA00011245"/>
    </source>
</evidence>
<evidence type="ECO:0000256" key="11">
    <source>
        <dbReference type="ARBA" id="ARBA00023214"/>
    </source>
</evidence>
<keyword evidence="13 15" id="KW-0326">Glycosidase</keyword>
<dbReference type="OrthoDB" id="550577at2759"/>
<evidence type="ECO:0000256" key="14">
    <source>
        <dbReference type="RuleBase" id="RU003615"/>
    </source>
</evidence>
<dbReference type="GO" id="GO:0005975">
    <property type="term" value="P:carbohydrate metabolic process"/>
    <property type="evidence" value="ECO:0007669"/>
    <property type="project" value="InterPro"/>
</dbReference>
<evidence type="ECO:0000313" key="20">
    <source>
        <dbReference type="Proteomes" id="UP000639338"/>
    </source>
</evidence>
<dbReference type="Proteomes" id="UP000639338">
    <property type="component" value="Unassembled WGS sequence"/>
</dbReference>
<keyword evidence="11" id="KW-0868">Chloride</keyword>
<dbReference type="EMBL" id="JACMRX010000003">
    <property type="protein sequence ID" value="KAF7992727.1"/>
    <property type="molecule type" value="Genomic_DNA"/>
</dbReference>
<keyword evidence="9" id="KW-0106">Calcium</keyword>
<dbReference type="InterPro" id="IPR006047">
    <property type="entry name" value="GH13_cat_dom"/>
</dbReference>
<dbReference type="InterPro" id="IPR006046">
    <property type="entry name" value="Alpha_amylase"/>
</dbReference>
<evidence type="ECO:0000256" key="12">
    <source>
        <dbReference type="ARBA" id="ARBA00023277"/>
    </source>
</evidence>
<dbReference type="GO" id="GO:0046872">
    <property type="term" value="F:metal ion binding"/>
    <property type="evidence" value="ECO:0007669"/>
    <property type="project" value="UniProtKB-KW"/>
</dbReference>
<protein>
    <recommendedName>
        <fullName evidence="6 15">Alpha-amylase</fullName>
        <ecNumber evidence="6 15">3.2.1.1</ecNumber>
    </recommendedName>
</protein>
<comment type="cofactor">
    <cofactor evidence="3">
        <name>chloride</name>
        <dbReference type="ChEBI" id="CHEBI:17996"/>
    </cofactor>
</comment>
<evidence type="ECO:0000256" key="6">
    <source>
        <dbReference type="ARBA" id="ARBA00012595"/>
    </source>
</evidence>
<keyword evidence="20" id="KW-1185">Reference proteome</keyword>
<evidence type="ECO:0000256" key="1">
    <source>
        <dbReference type="ARBA" id="ARBA00000548"/>
    </source>
</evidence>
<dbReference type="Gene3D" id="3.20.20.80">
    <property type="entry name" value="Glycosidases"/>
    <property type="match status" value="1"/>
</dbReference>
<dbReference type="Pfam" id="PF02806">
    <property type="entry name" value="Alpha-amylase_C"/>
    <property type="match status" value="1"/>
</dbReference>
<evidence type="ECO:0000256" key="9">
    <source>
        <dbReference type="ARBA" id="ARBA00022837"/>
    </source>
</evidence>
<proteinExistence type="inferred from homology"/>
<comment type="similarity">
    <text evidence="4 14">Belongs to the glycosyl hydrolase 13 family.</text>
</comment>
<keyword evidence="10" id="KW-1015">Disulfide bond</keyword>